<sequence>MKSVGMTRVLLSNMAEQTLRLCCGEIAIERGLRQYTPAECVRVVKDKRVRVSEKIICEKKSKLVLLNDKKQENTPASKEEYQGTHDTHSQKYLWVERTS</sequence>
<reference evidence="1" key="1">
    <citation type="journal article" date="2022" name="bioRxiv">
        <title>Sequencing and chromosome-scale assembly of the giantPleurodeles waltlgenome.</title>
        <authorList>
            <person name="Brown T."/>
            <person name="Elewa A."/>
            <person name="Iarovenko S."/>
            <person name="Subramanian E."/>
            <person name="Araus A.J."/>
            <person name="Petzold A."/>
            <person name="Susuki M."/>
            <person name="Suzuki K.-i.T."/>
            <person name="Hayashi T."/>
            <person name="Toyoda A."/>
            <person name="Oliveira C."/>
            <person name="Osipova E."/>
            <person name="Leigh N.D."/>
            <person name="Simon A."/>
            <person name="Yun M.H."/>
        </authorList>
    </citation>
    <scope>NUCLEOTIDE SEQUENCE</scope>
    <source>
        <strain evidence="1">20211129_DDA</strain>
        <tissue evidence="1">Liver</tissue>
    </source>
</reference>
<dbReference type="Proteomes" id="UP001066276">
    <property type="component" value="Chromosome 6"/>
</dbReference>
<dbReference type="EMBL" id="JANPWB010000010">
    <property type="protein sequence ID" value="KAJ1135304.1"/>
    <property type="molecule type" value="Genomic_DNA"/>
</dbReference>
<dbReference type="AlphaFoldDB" id="A0AAV7Q7Y2"/>
<keyword evidence="2" id="KW-1185">Reference proteome</keyword>
<protein>
    <submittedName>
        <fullName evidence="1">Uncharacterized protein</fullName>
    </submittedName>
</protein>
<name>A0AAV7Q7Y2_PLEWA</name>
<gene>
    <name evidence="1" type="ORF">NDU88_001744</name>
</gene>
<proteinExistence type="predicted"/>
<organism evidence="1 2">
    <name type="scientific">Pleurodeles waltl</name>
    <name type="common">Iberian ribbed newt</name>
    <dbReference type="NCBI Taxonomy" id="8319"/>
    <lineage>
        <taxon>Eukaryota</taxon>
        <taxon>Metazoa</taxon>
        <taxon>Chordata</taxon>
        <taxon>Craniata</taxon>
        <taxon>Vertebrata</taxon>
        <taxon>Euteleostomi</taxon>
        <taxon>Amphibia</taxon>
        <taxon>Batrachia</taxon>
        <taxon>Caudata</taxon>
        <taxon>Salamandroidea</taxon>
        <taxon>Salamandridae</taxon>
        <taxon>Pleurodelinae</taxon>
        <taxon>Pleurodeles</taxon>
    </lineage>
</organism>
<evidence type="ECO:0000313" key="1">
    <source>
        <dbReference type="EMBL" id="KAJ1135304.1"/>
    </source>
</evidence>
<comment type="caution">
    <text evidence="1">The sequence shown here is derived from an EMBL/GenBank/DDBJ whole genome shotgun (WGS) entry which is preliminary data.</text>
</comment>
<evidence type="ECO:0000313" key="2">
    <source>
        <dbReference type="Proteomes" id="UP001066276"/>
    </source>
</evidence>
<accession>A0AAV7Q7Y2</accession>